<keyword evidence="5" id="KW-1185">Reference proteome</keyword>
<keyword evidence="1" id="KW-0521">NADP</keyword>
<comment type="caution">
    <text evidence="4">The sequence shown here is derived from an EMBL/GenBank/DDBJ whole genome shotgun (WGS) entry which is preliminary data.</text>
</comment>
<evidence type="ECO:0000259" key="3">
    <source>
        <dbReference type="Pfam" id="PF05368"/>
    </source>
</evidence>
<evidence type="ECO:0000313" key="5">
    <source>
        <dbReference type="Proteomes" id="UP001054252"/>
    </source>
</evidence>
<dbReference type="InterPro" id="IPR045312">
    <property type="entry name" value="PCBER-like"/>
</dbReference>
<evidence type="ECO:0000256" key="1">
    <source>
        <dbReference type="ARBA" id="ARBA00022857"/>
    </source>
</evidence>
<evidence type="ECO:0000313" key="4">
    <source>
        <dbReference type="EMBL" id="GKV29931.1"/>
    </source>
</evidence>
<dbReference type="InterPro" id="IPR050608">
    <property type="entry name" value="NmrA-type/Isoflavone_red_sf"/>
</dbReference>
<gene>
    <name evidence="4" type="ORF">SLEP1_g38804</name>
</gene>
<dbReference type="InterPro" id="IPR036291">
    <property type="entry name" value="NAD(P)-bd_dom_sf"/>
</dbReference>
<protein>
    <recommendedName>
        <fullName evidence="3">NmrA-like domain-containing protein</fullName>
    </recommendedName>
</protein>
<keyword evidence="2" id="KW-0560">Oxidoreductase</keyword>
<dbReference type="PANTHER" id="PTHR43349:SF93">
    <property type="entry name" value="ISOFLAVONE REDUCTASE HOMOLOG P3-RELATED"/>
    <property type="match status" value="1"/>
</dbReference>
<proteinExistence type="predicted"/>
<dbReference type="Proteomes" id="UP001054252">
    <property type="component" value="Unassembled WGS sequence"/>
</dbReference>
<sequence length="517" mass="57383">MAVKTKILILGGTGINIGKFIVEASANSGHPTYVLVRESTISDPVKGEILENFKNLGGDINNHESLVNAIKQVDVVISTLGLMQIVDQVKIISAIKEAGNIKRFLPSEFGSDADSAYKISVEPAKSVVFGVKTQVRRAIEAEGIPYTYVCCNYFAGYFLPSLLQPGATTPPRDKVAILGDGNVKGVFNSEVDIATYTIRAVDDPRTLNKILCVRPPKNTLSFNEVVAIWEKLIGKTLEKTYISEEQILKDIQEASFPNNVVLSLNHSVFVKADHTNFKIEPSFGVEASVLYPDVEYTTVEEYLTQVPPNKVLSFFPSEFGFDPDGAYEISVEPAKSVVFGVKNQVRRAIEAEGIPYTYVCCNYFAGWFIPSLLQPGATTPPRDKVIILGDGNVKGVYNKEVDIATYTIRAVDDPRTLNKTLHVRPPKNRVSFNEVVAIWEKLIGKTLEKTYIPEEQILKDIQELPFLDSVLLSLNHLHFVKGDHFNFEIKPSFGVEASELYPGVKYTTVEEYLTQFV</sequence>
<feature type="domain" description="NmrA-like" evidence="3">
    <location>
        <begin position="311"/>
        <end position="513"/>
    </location>
</feature>
<dbReference type="InterPro" id="IPR008030">
    <property type="entry name" value="NmrA-like"/>
</dbReference>
<evidence type="ECO:0000256" key="2">
    <source>
        <dbReference type="ARBA" id="ARBA00023002"/>
    </source>
</evidence>
<dbReference type="SUPFAM" id="SSF51735">
    <property type="entry name" value="NAD(P)-binding Rossmann-fold domains"/>
    <property type="match status" value="2"/>
</dbReference>
<dbReference type="Gene3D" id="3.40.50.720">
    <property type="entry name" value="NAD(P)-binding Rossmann-like Domain"/>
    <property type="match status" value="2"/>
</dbReference>
<accession>A0AAV5KYD6</accession>
<feature type="domain" description="NmrA-like" evidence="3">
    <location>
        <begin position="4"/>
        <end position="303"/>
    </location>
</feature>
<dbReference type="Pfam" id="PF05368">
    <property type="entry name" value="NmrA"/>
    <property type="match status" value="2"/>
</dbReference>
<dbReference type="EMBL" id="BPVZ01000084">
    <property type="protein sequence ID" value="GKV29931.1"/>
    <property type="molecule type" value="Genomic_DNA"/>
</dbReference>
<dbReference type="CDD" id="cd05259">
    <property type="entry name" value="PCBER_SDR_a"/>
    <property type="match status" value="1"/>
</dbReference>
<dbReference type="PANTHER" id="PTHR43349">
    <property type="entry name" value="PINORESINOL REDUCTASE-RELATED"/>
    <property type="match status" value="1"/>
</dbReference>
<reference evidence="4 5" key="1">
    <citation type="journal article" date="2021" name="Commun. Biol.">
        <title>The genome of Shorea leprosula (Dipterocarpaceae) highlights the ecological relevance of drought in aseasonal tropical rainforests.</title>
        <authorList>
            <person name="Ng K.K.S."/>
            <person name="Kobayashi M.J."/>
            <person name="Fawcett J.A."/>
            <person name="Hatakeyama M."/>
            <person name="Paape T."/>
            <person name="Ng C.H."/>
            <person name="Ang C.C."/>
            <person name="Tnah L.H."/>
            <person name="Lee C.T."/>
            <person name="Nishiyama T."/>
            <person name="Sese J."/>
            <person name="O'Brien M.J."/>
            <person name="Copetti D."/>
            <person name="Mohd Noor M.I."/>
            <person name="Ong R.C."/>
            <person name="Putra M."/>
            <person name="Sireger I.Z."/>
            <person name="Indrioko S."/>
            <person name="Kosugi Y."/>
            <person name="Izuno A."/>
            <person name="Isagi Y."/>
            <person name="Lee S.L."/>
            <person name="Shimizu K.K."/>
        </authorList>
    </citation>
    <scope>NUCLEOTIDE SEQUENCE [LARGE SCALE GENOMIC DNA]</scope>
    <source>
        <strain evidence="4">214</strain>
    </source>
</reference>
<dbReference type="AlphaFoldDB" id="A0AAV5KYD6"/>
<organism evidence="4 5">
    <name type="scientific">Rubroshorea leprosula</name>
    <dbReference type="NCBI Taxonomy" id="152421"/>
    <lineage>
        <taxon>Eukaryota</taxon>
        <taxon>Viridiplantae</taxon>
        <taxon>Streptophyta</taxon>
        <taxon>Embryophyta</taxon>
        <taxon>Tracheophyta</taxon>
        <taxon>Spermatophyta</taxon>
        <taxon>Magnoliopsida</taxon>
        <taxon>eudicotyledons</taxon>
        <taxon>Gunneridae</taxon>
        <taxon>Pentapetalae</taxon>
        <taxon>rosids</taxon>
        <taxon>malvids</taxon>
        <taxon>Malvales</taxon>
        <taxon>Dipterocarpaceae</taxon>
        <taxon>Rubroshorea</taxon>
    </lineage>
</organism>
<name>A0AAV5KYD6_9ROSI</name>
<dbReference type="Gene3D" id="3.90.25.10">
    <property type="entry name" value="UDP-galactose 4-epimerase, domain 1"/>
    <property type="match status" value="2"/>
</dbReference>
<dbReference type="GO" id="GO:0016491">
    <property type="term" value="F:oxidoreductase activity"/>
    <property type="evidence" value="ECO:0007669"/>
    <property type="project" value="UniProtKB-KW"/>
</dbReference>